<dbReference type="Gene3D" id="6.10.250.1730">
    <property type="match status" value="1"/>
</dbReference>
<dbReference type="OrthoDB" id="422728at2759"/>
<gene>
    <name evidence="4" type="primary">XAF1</name>
</gene>
<feature type="compositionally biased region" description="Basic and acidic residues" evidence="1">
    <location>
        <begin position="117"/>
        <end position="129"/>
    </location>
</feature>
<evidence type="ECO:0000313" key="4">
    <source>
        <dbReference type="RefSeq" id="XP_040484249.1"/>
    </source>
</evidence>
<dbReference type="InterPro" id="IPR031220">
    <property type="entry name" value="XAF1_C_sf"/>
</dbReference>
<sequence>MPVFVAGLVPGLKRLAGGWSPIRSPSSQRPLPARLQTHQTPPGPLVPLLGAGDSSEIPGATEQQERPAEHEFCELAVRLNQLEVHGHRCGGRTGLRPDHSQPVRRQVLAQHREVCEGEPAQRRTGEQHRLGRKGGLPGKGASPGWDTRQRGSHGRFGQGLPCGRGRQQCGAGLGLFVLMAAVDKGHGRSCRGAGLATAMGSHSRSCFCAYAGKKFPAPKSRIYCLYCNQMIPQKQFFHHMDKCCSVPEPVKRFPTGKPRTPPAPLPTPTTSDQTCYTKDIRPKMNNRHRFPPPSENSTKQAACGTNPTLTLPLKPEHKRRGPSAARHESAYDVLRQCSLCGILLPLPILNQHQERCWWLASRKGNHTRNSS</sequence>
<dbReference type="PANTHER" id="PTHR16295">
    <property type="entry name" value="TRAF-TYPE ZINC FINGER PROTEIN-RELATED"/>
    <property type="match status" value="1"/>
</dbReference>
<feature type="domain" description="XIAP-associated factor 1 C-terminal" evidence="2">
    <location>
        <begin position="318"/>
        <end position="371"/>
    </location>
</feature>
<dbReference type="InterPro" id="IPR041386">
    <property type="entry name" value="XAF1_C"/>
</dbReference>
<feature type="region of interest" description="Disordered" evidence="1">
    <location>
        <begin position="254"/>
        <end position="276"/>
    </location>
</feature>
<dbReference type="AlphaFoldDB" id="A0A8M1FVC2"/>
<dbReference type="PANTHER" id="PTHR16295:SF17">
    <property type="entry name" value="XIAP-ASSOCIATED FACTOR 1"/>
    <property type="match status" value="1"/>
</dbReference>
<dbReference type="GeneID" id="103660423"/>
<dbReference type="CTD" id="54739"/>
<proteinExistence type="predicted"/>
<organism evidence="3 4">
    <name type="scientific">Ursus maritimus</name>
    <name type="common">Polar bear</name>
    <name type="synonym">Thalarctos maritimus</name>
    <dbReference type="NCBI Taxonomy" id="29073"/>
    <lineage>
        <taxon>Eukaryota</taxon>
        <taxon>Metazoa</taxon>
        <taxon>Chordata</taxon>
        <taxon>Craniata</taxon>
        <taxon>Vertebrata</taxon>
        <taxon>Euteleostomi</taxon>
        <taxon>Mammalia</taxon>
        <taxon>Eutheria</taxon>
        <taxon>Laurasiatheria</taxon>
        <taxon>Carnivora</taxon>
        <taxon>Caniformia</taxon>
        <taxon>Ursidae</taxon>
        <taxon>Ursus</taxon>
    </lineage>
</organism>
<dbReference type="GO" id="GO:0005739">
    <property type="term" value="C:mitochondrion"/>
    <property type="evidence" value="ECO:0007669"/>
    <property type="project" value="TreeGrafter"/>
</dbReference>
<dbReference type="InterPro" id="IPR051986">
    <property type="entry name" value="Innate_Immune_Apopt_Reg"/>
</dbReference>
<feature type="region of interest" description="Disordered" evidence="1">
    <location>
        <begin position="117"/>
        <end position="158"/>
    </location>
</feature>
<accession>A0A8M1FVC2</accession>
<evidence type="ECO:0000259" key="2">
    <source>
        <dbReference type="Pfam" id="PF18608"/>
    </source>
</evidence>
<name>A0A8M1FVC2_URSMA</name>
<evidence type="ECO:0000256" key="1">
    <source>
        <dbReference type="SAM" id="MobiDB-lite"/>
    </source>
</evidence>
<keyword evidence="3" id="KW-1185">Reference proteome</keyword>
<dbReference type="GO" id="GO:0006915">
    <property type="term" value="P:apoptotic process"/>
    <property type="evidence" value="ECO:0007669"/>
    <property type="project" value="InterPro"/>
</dbReference>
<protein>
    <submittedName>
        <fullName evidence="4">XIAP-associated factor 1</fullName>
    </submittedName>
</protein>
<reference evidence="4" key="1">
    <citation type="submission" date="2025-08" db="UniProtKB">
        <authorList>
            <consortium name="RefSeq"/>
        </authorList>
    </citation>
    <scope>IDENTIFICATION</scope>
    <source>
        <tissue evidence="4">Whole blood</tissue>
    </source>
</reference>
<dbReference type="Pfam" id="PF18608">
    <property type="entry name" value="XAF1_C"/>
    <property type="match status" value="1"/>
</dbReference>
<dbReference type="Proteomes" id="UP000261680">
    <property type="component" value="Unplaced"/>
</dbReference>
<dbReference type="KEGG" id="umr:103660423"/>
<feature type="compositionally biased region" description="Polar residues" evidence="1">
    <location>
        <begin position="295"/>
        <end position="309"/>
    </location>
</feature>
<feature type="region of interest" description="Disordered" evidence="1">
    <location>
        <begin position="16"/>
        <end position="43"/>
    </location>
</feature>
<evidence type="ECO:0000313" key="3">
    <source>
        <dbReference type="Proteomes" id="UP000261680"/>
    </source>
</evidence>
<feature type="region of interest" description="Disordered" evidence="1">
    <location>
        <begin position="289"/>
        <end position="324"/>
    </location>
</feature>
<dbReference type="RefSeq" id="XP_040484249.1">
    <property type="nucleotide sequence ID" value="XM_040628315.1"/>
</dbReference>